<dbReference type="Gene3D" id="3.30.200.20">
    <property type="entry name" value="Phosphorylase Kinase, domain 1"/>
    <property type="match status" value="1"/>
</dbReference>
<evidence type="ECO:0000256" key="6">
    <source>
        <dbReference type="ARBA" id="ARBA00022679"/>
    </source>
</evidence>
<evidence type="ECO:0000256" key="12">
    <source>
        <dbReference type="ARBA" id="ARBA00022840"/>
    </source>
</evidence>
<evidence type="ECO:0000256" key="11">
    <source>
        <dbReference type="ARBA" id="ARBA00022777"/>
    </source>
</evidence>
<dbReference type="InterPro" id="IPR017441">
    <property type="entry name" value="Protein_kinase_ATP_BS"/>
</dbReference>
<evidence type="ECO:0000256" key="2">
    <source>
        <dbReference type="ARBA" id="ARBA00008684"/>
    </source>
</evidence>
<keyword evidence="4" id="KW-0723">Serine/threonine-protein kinase</keyword>
<evidence type="ECO:0000256" key="14">
    <source>
        <dbReference type="ARBA" id="ARBA00023136"/>
    </source>
</evidence>
<dbReference type="GO" id="GO:0005524">
    <property type="term" value="F:ATP binding"/>
    <property type="evidence" value="ECO:0007669"/>
    <property type="project" value="UniProtKB-UniRule"/>
</dbReference>
<dbReference type="InterPro" id="IPR001611">
    <property type="entry name" value="Leu-rich_rpt"/>
</dbReference>
<name>A0AAV9CH75_ACOCL</name>
<evidence type="ECO:0000256" key="5">
    <source>
        <dbReference type="ARBA" id="ARBA00022614"/>
    </source>
</evidence>
<comment type="subcellular location">
    <subcellularLocation>
        <location evidence="1">Cell membrane</location>
        <topology evidence="1">Single-pass membrane protein</topology>
    </subcellularLocation>
</comment>
<keyword evidence="14 20" id="KW-0472">Membrane</keyword>
<dbReference type="PANTHER" id="PTHR27000">
    <property type="entry name" value="LEUCINE-RICH REPEAT RECEPTOR-LIKE PROTEIN KINASE FAMILY PROTEIN-RELATED"/>
    <property type="match status" value="1"/>
</dbReference>
<comment type="catalytic activity">
    <reaction evidence="18">
        <text>L-seryl-[protein] + ATP = O-phospho-L-seryl-[protein] + ADP + H(+)</text>
        <dbReference type="Rhea" id="RHEA:17989"/>
        <dbReference type="Rhea" id="RHEA-COMP:9863"/>
        <dbReference type="Rhea" id="RHEA-COMP:11604"/>
        <dbReference type="ChEBI" id="CHEBI:15378"/>
        <dbReference type="ChEBI" id="CHEBI:29999"/>
        <dbReference type="ChEBI" id="CHEBI:30616"/>
        <dbReference type="ChEBI" id="CHEBI:83421"/>
        <dbReference type="ChEBI" id="CHEBI:456216"/>
        <dbReference type="EC" id="2.7.11.1"/>
    </reaction>
</comment>
<evidence type="ECO:0000256" key="16">
    <source>
        <dbReference type="ARBA" id="ARBA00023180"/>
    </source>
</evidence>
<keyword evidence="16" id="KW-0325">Glycoprotein</keyword>
<sequence length="968" mass="104288">MALHLQTSPPIFPSWDPNHPNPCNWTHITCNSNGSVSEFKITSISLPNFPTPILTFTSLTTLIISNSNLTGPIPPSISNLSSLIYLDLSQNSLTGTIPPELGQIPRLRSVYLSSNSLVGPIPPEFANCSTLEHLEFVDNGLSGPVPAELGRLRRLKVFRAGGNSGIRGDIPAEIARCEELVFLGLADTSVSESDLRRALGGLAKLKRVLAWKNSLSGAIPESFGNSTDLIVVDLSLNAISGSIPASFARLVRLEMLLLSYNNISGSIPPFIGNLSALKQLELDNNRLTGEVPIGIGRLKQLTQFFARQNKLHGRLPEELAGCEMLESLDLSRNELSGPIPRALFGLKNLTELLLISNSLDGGLAPMIGECSALVRLRLGTNRLSGSIPRELVRLKRLNFLELSKNRFSGEIPPEIGECGDLEMVDLRDNALEGLIPGSFGSIVGLNVLDLSQNSLSGPVPDALGGLRSLNKLILRANRITGPIPMSLAQCKGLQLLDLSDNRLAGLIPVELGGLDGLDILLNLSWNSLSGPIPDTFSGLLRLASLDVSHNALTGRLDVLGHLGNLVLLNVSFNNFSGLPPDTPFFRELPESALSGNEGLCVQETCSGEFTDARRGWHRRNVVVMALVLCVTCLIVAIAIFASIVILRARMATTTTTTGTREGNVIEITPFQKLDFSVDEVLDELSDLNIVGRGSSGVVYRVVTRSGRVLAVKKLFATSKGGEFCERDAFTAEVKALGSIRHKNIVRLLCCCANKGLRLLVFDYMINGSLDGLLHEKKVCLDWDQRYKIVLGAAQGLAYLHHDCVPRIVHRDIKANNILVGGQFEAYLADFGLARKLVGAPADLSTIAGSYGYIAPETHIIDWVRRGLRQANGGGVVELLDERLRCLPDASLQEMAQALGVVVLCVNPSPVDRPTMKDVAAMLREIRHDGRCVAADSKVEGGGGGEEGVAHCSSFRSSEPLMGSPTFIC</sequence>
<keyword evidence="9" id="KW-0677">Repeat</keyword>
<dbReference type="EC" id="2.7.11.1" evidence="3"/>
<dbReference type="Pfam" id="PF13855">
    <property type="entry name" value="LRR_8"/>
    <property type="match status" value="3"/>
</dbReference>
<dbReference type="GO" id="GO:0004674">
    <property type="term" value="F:protein serine/threonine kinase activity"/>
    <property type="evidence" value="ECO:0007669"/>
    <property type="project" value="UniProtKB-KW"/>
</dbReference>
<dbReference type="Gene3D" id="3.80.10.10">
    <property type="entry name" value="Ribonuclease Inhibitor"/>
    <property type="match status" value="3"/>
</dbReference>
<dbReference type="Pfam" id="PF00069">
    <property type="entry name" value="Pkinase"/>
    <property type="match status" value="1"/>
</dbReference>
<comment type="similarity">
    <text evidence="2">Belongs to the protein kinase superfamily. Ser/Thr protein kinase family.</text>
</comment>
<evidence type="ECO:0000256" key="13">
    <source>
        <dbReference type="ARBA" id="ARBA00022989"/>
    </source>
</evidence>
<keyword evidence="11 22" id="KW-0418">Kinase</keyword>
<accession>A0AAV9CH75</accession>
<evidence type="ECO:0000313" key="22">
    <source>
        <dbReference type="EMBL" id="KAK1288074.1"/>
    </source>
</evidence>
<dbReference type="SMART" id="SM00220">
    <property type="entry name" value="S_TKc"/>
    <property type="match status" value="1"/>
</dbReference>
<keyword evidence="23" id="KW-1185">Reference proteome</keyword>
<keyword evidence="13 20" id="KW-1133">Transmembrane helix</keyword>
<dbReference type="FunFam" id="3.80.10.10:FF:000317">
    <property type="entry name" value="Inactive leucine-rich repeat receptor-like protein kinase"/>
    <property type="match status" value="1"/>
</dbReference>
<proteinExistence type="inferred from homology"/>
<dbReference type="InterPro" id="IPR000719">
    <property type="entry name" value="Prot_kinase_dom"/>
</dbReference>
<keyword evidence="12 19" id="KW-0067">ATP-binding</keyword>
<dbReference type="GO" id="GO:0005886">
    <property type="term" value="C:plasma membrane"/>
    <property type="evidence" value="ECO:0007669"/>
    <property type="project" value="UniProtKB-SubCell"/>
</dbReference>
<keyword evidence="5" id="KW-0433">Leucine-rich repeat</keyword>
<dbReference type="FunFam" id="1.10.510.10:FF:001023">
    <property type="entry name" value="Os07g0541700 protein"/>
    <property type="match status" value="1"/>
</dbReference>
<evidence type="ECO:0000256" key="15">
    <source>
        <dbReference type="ARBA" id="ARBA00023170"/>
    </source>
</evidence>
<dbReference type="InterPro" id="IPR032675">
    <property type="entry name" value="LRR_dom_sf"/>
</dbReference>
<dbReference type="InterPro" id="IPR013210">
    <property type="entry name" value="LRR_N_plant-typ"/>
</dbReference>
<evidence type="ECO:0000259" key="21">
    <source>
        <dbReference type="PROSITE" id="PS50011"/>
    </source>
</evidence>
<feature type="domain" description="Protein kinase" evidence="21">
    <location>
        <begin position="684"/>
        <end position="968"/>
    </location>
</feature>
<evidence type="ECO:0000256" key="20">
    <source>
        <dbReference type="SAM" id="Phobius"/>
    </source>
</evidence>
<dbReference type="SUPFAM" id="SSF52047">
    <property type="entry name" value="RNI-like"/>
    <property type="match status" value="1"/>
</dbReference>
<reference evidence="22" key="1">
    <citation type="journal article" date="2023" name="Nat. Commun.">
        <title>Diploid and tetraploid genomes of Acorus and the evolution of monocots.</title>
        <authorList>
            <person name="Ma L."/>
            <person name="Liu K.W."/>
            <person name="Li Z."/>
            <person name="Hsiao Y.Y."/>
            <person name="Qi Y."/>
            <person name="Fu T."/>
            <person name="Tang G.D."/>
            <person name="Zhang D."/>
            <person name="Sun W.H."/>
            <person name="Liu D.K."/>
            <person name="Li Y."/>
            <person name="Chen G.Z."/>
            <person name="Liu X.D."/>
            <person name="Liao X.Y."/>
            <person name="Jiang Y.T."/>
            <person name="Yu X."/>
            <person name="Hao Y."/>
            <person name="Huang J."/>
            <person name="Zhao X.W."/>
            <person name="Ke S."/>
            <person name="Chen Y.Y."/>
            <person name="Wu W.L."/>
            <person name="Hsu J.L."/>
            <person name="Lin Y.F."/>
            <person name="Huang M.D."/>
            <person name="Li C.Y."/>
            <person name="Huang L."/>
            <person name="Wang Z.W."/>
            <person name="Zhao X."/>
            <person name="Zhong W.Y."/>
            <person name="Peng D.H."/>
            <person name="Ahmad S."/>
            <person name="Lan S."/>
            <person name="Zhang J.S."/>
            <person name="Tsai W.C."/>
            <person name="Van de Peer Y."/>
            <person name="Liu Z.J."/>
        </authorList>
    </citation>
    <scope>NUCLEOTIDE SEQUENCE</scope>
    <source>
        <strain evidence="22">CP</strain>
    </source>
</reference>
<dbReference type="FunFam" id="3.80.10.10:FF:000095">
    <property type="entry name" value="LRR receptor-like serine/threonine-protein kinase GSO1"/>
    <property type="match status" value="1"/>
</dbReference>
<dbReference type="FunFam" id="3.80.10.10:FF:000270">
    <property type="entry name" value="Putative LRR receptor-like serine/threonine-protein kinase"/>
    <property type="match status" value="1"/>
</dbReference>
<dbReference type="Pfam" id="PF00560">
    <property type="entry name" value="LRR_1"/>
    <property type="match status" value="5"/>
</dbReference>
<dbReference type="PROSITE" id="PS00108">
    <property type="entry name" value="PROTEIN_KINASE_ST"/>
    <property type="match status" value="1"/>
</dbReference>
<dbReference type="EMBL" id="JAUJYO010000019">
    <property type="protein sequence ID" value="KAK1288074.1"/>
    <property type="molecule type" value="Genomic_DNA"/>
</dbReference>
<dbReference type="PROSITE" id="PS50011">
    <property type="entry name" value="PROTEIN_KINASE_DOM"/>
    <property type="match status" value="1"/>
</dbReference>
<protein>
    <recommendedName>
        <fullName evidence="3">non-specific serine/threonine protein kinase</fullName>
        <ecNumber evidence="3">2.7.11.1</ecNumber>
    </recommendedName>
</protein>
<dbReference type="PROSITE" id="PS00107">
    <property type="entry name" value="PROTEIN_KINASE_ATP"/>
    <property type="match status" value="1"/>
</dbReference>
<evidence type="ECO:0000256" key="9">
    <source>
        <dbReference type="ARBA" id="ARBA00022737"/>
    </source>
</evidence>
<evidence type="ECO:0000256" key="17">
    <source>
        <dbReference type="ARBA" id="ARBA00047899"/>
    </source>
</evidence>
<dbReference type="Pfam" id="PF08263">
    <property type="entry name" value="LRRNT_2"/>
    <property type="match status" value="1"/>
</dbReference>
<comment type="catalytic activity">
    <reaction evidence="17">
        <text>L-threonyl-[protein] + ATP = O-phospho-L-threonyl-[protein] + ADP + H(+)</text>
        <dbReference type="Rhea" id="RHEA:46608"/>
        <dbReference type="Rhea" id="RHEA-COMP:11060"/>
        <dbReference type="Rhea" id="RHEA-COMP:11605"/>
        <dbReference type="ChEBI" id="CHEBI:15378"/>
        <dbReference type="ChEBI" id="CHEBI:30013"/>
        <dbReference type="ChEBI" id="CHEBI:30616"/>
        <dbReference type="ChEBI" id="CHEBI:61977"/>
        <dbReference type="ChEBI" id="CHEBI:456216"/>
        <dbReference type="EC" id="2.7.11.1"/>
    </reaction>
</comment>
<keyword evidence="10 19" id="KW-0547">Nucleotide-binding</keyword>
<keyword evidence="15 22" id="KW-0675">Receptor</keyword>
<keyword evidence="6" id="KW-0808">Transferase</keyword>
<comment type="caution">
    <text evidence="22">The sequence shown here is derived from an EMBL/GenBank/DDBJ whole genome shotgun (WGS) entry which is preliminary data.</text>
</comment>
<evidence type="ECO:0000256" key="3">
    <source>
        <dbReference type="ARBA" id="ARBA00012513"/>
    </source>
</evidence>
<feature type="binding site" evidence="19">
    <location>
        <position position="713"/>
    </location>
    <ligand>
        <name>ATP</name>
        <dbReference type="ChEBI" id="CHEBI:30616"/>
    </ligand>
</feature>
<evidence type="ECO:0000256" key="10">
    <source>
        <dbReference type="ARBA" id="ARBA00022741"/>
    </source>
</evidence>
<evidence type="ECO:0000256" key="7">
    <source>
        <dbReference type="ARBA" id="ARBA00022692"/>
    </source>
</evidence>
<dbReference type="SUPFAM" id="SSF56112">
    <property type="entry name" value="Protein kinase-like (PK-like)"/>
    <property type="match status" value="1"/>
</dbReference>
<feature type="transmembrane region" description="Helical" evidence="20">
    <location>
        <begin position="621"/>
        <end position="646"/>
    </location>
</feature>
<dbReference type="InterPro" id="IPR011009">
    <property type="entry name" value="Kinase-like_dom_sf"/>
</dbReference>
<evidence type="ECO:0000256" key="19">
    <source>
        <dbReference type="PROSITE-ProRule" id="PRU10141"/>
    </source>
</evidence>
<keyword evidence="7 20" id="KW-0812">Transmembrane</keyword>
<evidence type="ECO:0000256" key="1">
    <source>
        <dbReference type="ARBA" id="ARBA00004162"/>
    </source>
</evidence>
<evidence type="ECO:0000313" key="23">
    <source>
        <dbReference type="Proteomes" id="UP001180020"/>
    </source>
</evidence>
<dbReference type="PANTHER" id="PTHR27000:SF679">
    <property type="entry name" value="OS01G0170300 PROTEIN"/>
    <property type="match status" value="1"/>
</dbReference>
<dbReference type="Gene3D" id="1.10.510.10">
    <property type="entry name" value="Transferase(Phosphotransferase) domain 1"/>
    <property type="match status" value="2"/>
</dbReference>
<dbReference type="SUPFAM" id="SSF52058">
    <property type="entry name" value="L domain-like"/>
    <property type="match status" value="1"/>
</dbReference>
<evidence type="ECO:0000256" key="18">
    <source>
        <dbReference type="ARBA" id="ARBA00048679"/>
    </source>
</evidence>
<dbReference type="Proteomes" id="UP001180020">
    <property type="component" value="Unassembled WGS sequence"/>
</dbReference>
<evidence type="ECO:0000256" key="4">
    <source>
        <dbReference type="ARBA" id="ARBA00022527"/>
    </source>
</evidence>
<dbReference type="SMART" id="SM00369">
    <property type="entry name" value="LRR_TYP"/>
    <property type="match status" value="7"/>
</dbReference>
<dbReference type="InterPro" id="IPR008271">
    <property type="entry name" value="Ser/Thr_kinase_AS"/>
</dbReference>
<dbReference type="PRINTS" id="PR00019">
    <property type="entry name" value="LEURICHRPT"/>
</dbReference>
<keyword evidence="8" id="KW-0732">Signal</keyword>
<evidence type="ECO:0000256" key="8">
    <source>
        <dbReference type="ARBA" id="ARBA00022729"/>
    </source>
</evidence>
<reference evidence="22" key="2">
    <citation type="submission" date="2023-06" db="EMBL/GenBank/DDBJ databases">
        <authorList>
            <person name="Ma L."/>
            <person name="Liu K.-W."/>
            <person name="Li Z."/>
            <person name="Hsiao Y.-Y."/>
            <person name="Qi Y."/>
            <person name="Fu T."/>
            <person name="Tang G."/>
            <person name="Zhang D."/>
            <person name="Sun W.-H."/>
            <person name="Liu D.-K."/>
            <person name="Li Y."/>
            <person name="Chen G.-Z."/>
            <person name="Liu X.-D."/>
            <person name="Liao X.-Y."/>
            <person name="Jiang Y.-T."/>
            <person name="Yu X."/>
            <person name="Hao Y."/>
            <person name="Huang J."/>
            <person name="Zhao X.-W."/>
            <person name="Ke S."/>
            <person name="Chen Y.-Y."/>
            <person name="Wu W.-L."/>
            <person name="Hsu J.-L."/>
            <person name="Lin Y.-F."/>
            <person name="Huang M.-D."/>
            <person name="Li C.-Y."/>
            <person name="Huang L."/>
            <person name="Wang Z.-W."/>
            <person name="Zhao X."/>
            <person name="Zhong W.-Y."/>
            <person name="Peng D.-H."/>
            <person name="Ahmad S."/>
            <person name="Lan S."/>
            <person name="Zhang J.-S."/>
            <person name="Tsai W.-C."/>
            <person name="Van De Peer Y."/>
            <person name="Liu Z.-J."/>
        </authorList>
    </citation>
    <scope>NUCLEOTIDE SEQUENCE</scope>
    <source>
        <strain evidence="22">CP</strain>
        <tissue evidence="22">Leaves</tissue>
    </source>
</reference>
<gene>
    <name evidence="22" type="primary">RCH2</name>
    <name evidence="22" type="ORF">QJS10_CPB19g00045</name>
</gene>
<dbReference type="AlphaFoldDB" id="A0AAV9CH75"/>
<organism evidence="22 23">
    <name type="scientific">Acorus calamus</name>
    <name type="common">Sweet flag</name>
    <dbReference type="NCBI Taxonomy" id="4465"/>
    <lineage>
        <taxon>Eukaryota</taxon>
        <taxon>Viridiplantae</taxon>
        <taxon>Streptophyta</taxon>
        <taxon>Embryophyta</taxon>
        <taxon>Tracheophyta</taxon>
        <taxon>Spermatophyta</taxon>
        <taxon>Magnoliopsida</taxon>
        <taxon>Liliopsida</taxon>
        <taxon>Acoraceae</taxon>
        <taxon>Acorus</taxon>
    </lineage>
</organism>
<dbReference type="InterPro" id="IPR003591">
    <property type="entry name" value="Leu-rich_rpt_typical-subtyp"/>
</dbReference>